<dbReference type="Proteomes" id="UP001224926">
    <property type="component" value="Chromosome"/>
</dbReference>
<proteinExistence type="predicted"/>
<accession>A0AAF0SZV2</accession>
<gene>
    <name evidence="1" type="ORF">NP511_03965</name>
</gene>
<organism evidence="1 2">
    <name type="scientific">Natrinema thermotolerans</name>
    <dbReference type="NCBI Taxonomy" id="121872"/>
    <lineage>
        <taxon>Archaea</taxon>
        <taxon>Methanobacteriati</taxon>
        <taxon>Methanobacteriota</taxon>
        <taxon>Stenosarchaea group</taxon>
        <taxon>Halobacteria</taxon>
        <taxon>Halobacteriales</taxon>
        <taxon>Natrialbaceae</taxon>
        <taxon>Natrinema</taxon>
    </lineage>
</organism>
<reference evidence="1 2" key="1">
    <citation type="submission" date="2022-07" db="EMBL/GenBank/DDBJ databases">
        <title>Two temperate virus in Haloterrigena jeotgali A29.</title>
        <authorList>
            <person name="Deng X."/>
        </authorList>
    </citation>
    <scope>NUCLEOTIDE SEQUENCE [LARGE SCALE GENOMIC DNA]</scope>
    <source>
        <strain evidence="1 2">A29</strain>
    </source>
</reference>
<dbReference type="EMBL" id="CP101873">
    <property type="protein sequence ID" value="WMT08791.1"/>
    <property type="molecule type" value="Genomic_DNA"/>
</dbReference>
<sequence length="54" mass="6068">MVGTYDLVVKDNGSLGSGYDYTGRAWAVDVTVTYDSSDVSYERPYRVFLYGDRS</sequence>
<protein>
    <submittedName>
        <fullName evidence="1">Uncharacterized protein</fullName>
    </submittedName>
</protein>
<dbReference type="RefSeq" id="WP_233274301.1">
    <property type="nucleotide sequence ID" value="NZ_CP101873.1"/>
</dbReference>
<evidence type="ECO:0000313" key="2">
    <source>
        <dbReference type="Proteomes" id="UP001224926"/>
    </source>
</evidence>
<name>A0AAF0SZV2_9EURY</name>
<evidence type="ECO:0000313" key="1">
    <source>
        <dbReference type="EMBL" id="WMT08791.1"/>
    </source>
</evidence>
<dbReference type="AlphaFoldDB" id="A0AAF0SZV2"/>
<keyword evidence="2" id="KW-1185">Reference proteome</keyword>
<dbReference type="GeneID" id="84213068"/>